<protein>
    <submittedName>
        <fullName evidence="2">Uncharacterized protein</fullName>
    </submittedName>
</protein>
<keyword evidence="3" id="KW-1185">Reference proteome</keyword>
<feature type="region of interest" description="Disordered" evidence="1">
    <location>
        <begin position="57"/>
        <end position="93"/>
    </location>
</feature>
<dbReference type="Gramene" id="KXG38075">
    <property type="protein sequence ID" value="KXG38075"/>
    <property type="gene ID" value="SORBI_3001G175400"/>
</dbReference>
<reference evidence="2 3" key="1">
    <citation type="journal article" date="2009" name="Nature">
        <title>The Sorghum bicolor genome and the diversification of grasses.</title>
        <authorList>
            <person name="Paterson A.H."/>
            <person name="Bowers J.E."/>
            <person name="Bruggmann R."/>
            <person name="Dubchak I."/>
            <person name="Grimwood J."/>
            <person name="Gundlach H."/>
            <person name="Haberer G."/>
            <person name="Hellsten U."/>
            <person name="Mitros T."/>
            <person name="Poliakov A."/>
            <person name="Schmutz J."/>
            <person name="Spannagl M."/>
            <person name="Tang H."/>
            <person name="Wang X."/>
            <person name="Wicker T."/>
            <person name="Bharti A.K."/>
            <person name="Chapman J."/>
            <person name="Feltus F.A."/>
            <person name="Gowik U."/>
            <person name="Grigoriev I.V."/>
            <person name="Lyons E."/>
            <person name="Maher C.A."/>
            <person name="Martis M."/>
            <person name="Narechania A."/>
            <person name="Otillar R.P."/>
            <person name="Penning B.W."/>
            <person name="Salamov A.A."/>
            <person name="Wang Y."/>
            <person name="Zhang L."/>
            <person name="Carpita N.C."/>
            <person name="Freeling M."/>
            <person name="Gingle A.R."/>
            <person name="Hash C.T."/>
            <person name="Keller B."/>
            <person name="Klein P."/>
            <person name="Kresovich S."/>
            <person name="McCann M.C."/>
            <person name="Ming R."/>
            <person name="Peterson D.G."/>
            <person name="Mehboob-ur-Rahman"/>
            <person name="Ware D."/>
            <person name="Westhoff P."/>
            <person name="Mayer K.F."/>
            <person name="Messing J."/>
            <person name="Rokhsar D.S."/>
        </authorList>
    </citation>
    <scope>NUCLEOTIDE SEQUENCE [LARGE SCALE GENOMIC DNA]</scope>
    <source>
        <strain evidence="3">cv. BTx623</strain>
    </source>
</reference>
<name>A0A1B6QJH8_SORBI</name>
<evidence type="ECO:0000256" key="1">
    <source>
        <dbReference type="SAM" id="MobiDB-lite"/>
    </source>
</evidence>
<gene>
    <name evidence="2" type="ORF">SORBI_3001G175400</name>
</gene>
<dbReference type="EMBL" id="CM000760">
    <property type="protein sequence ID" value="KXG38075.1"/>
    <property type="molecule type" value="Genomic_DNA"/>
</dbReference>
<dbReference type="InParanoid" id="A0A1B6QJH8"/>
<dbReference type="Proteomes" id="UP000000768">
    <property type="component" value="Chromosome 1"/>
</dbReference>
<proteinExistence type="predicted"/>
<evidence type="ECO:0000313" key="3">
    <source>
        <dbReference type="Proteomes" id="UP000000768"/>
    </source>
</evidence>
<sequence>MSSGGLHRHPTASSCPYPCPTASPTCGHGRCGHRICRQVGLFVHSLPHVRPWRMRAPNLPPCRPLRPPPPPSAAMADAGTESAASELRKEKRI</sequence>
<reference evidence="3" key="2">
    <citation type="journal article" date="2018" name="Plant J.">
        <title>The Sorghum bicolor reference genome: improved assembly, gene annotations, a transcriptome atlas, and signatures of genome organization.</title>
        <authorList>
            <person name="McCormick R.F."/>
            <person name="Truong S.K."/>
            <person name="Sreedasyam A."/>
            <person name="Jenkins J."/>
            <person name="Shu S."/>
            <person name="Sims D."/>
            <person name="Kennedy M."/>
            <person name="Amirebrahimi M."/>
            <person name="Weers B.D."/>
            <person name="McKinley B."/>
            <person name="Mattison A."/>
            <person name="Morishige D.T."/>
            <person name="Grimwood J."/>
            <person name="Schmutz J."/>
            <person name="Mullet J.E."/>
        </authorList>
    </citation>
    <scope>NUCLEOTIDE SEQUENCE [LARGE SCALE GENOMIC DNA]</scope>
    <source>
        <strain evidence="3">cv. BTx623</strain>
    </source>
</reference>
<accession>A0A1B6QJH8</accession>
<evidence type="ECO:0000313" key="2">
    <source>
        <dbReference type="EMBL" id="KXG38075.1"/>
    </source>
</evidence>
<organism evidence="2 3">
    <name type="scientific">Sorghum bicolor</name>
    <name type="common">Sorghum</name>
    <name type="synonym">Sorghum vulgare</name>
    <dbReference type="NCBI Taxonomy" id="4558"/>
    <lineage>
        <taxon>Eukaryota</taxon>
        <taxon>Viridiplantae</taxon>
        <taxon>Streptophyta</taxon>
        <taxon>Embryophyta</taxon>
        <taxon>Tracheophyta</taxon>
        <taxon>Spermatophyta</taxon>
        <taxon>Magnoliopsida</taxon>
        <taxon>Liliopsida</taxon>
        <taxon>Poales</taxon>
        <taxon>Poaceae</taxon>
        <taxon>PACMAD clade</taxon>
        <taxon>Panicoideae</taxon>
        <taxon>Andropogonodae</taxon>
        <taxon>Andropogoneae</taxon>
        <taxon>Sorghinae</taxon>
        <taxon>Sorghum</taxon>
    </lineage>
</organism>
<dbReference type="AlphaFoldDB" id="A0A1B6QJH8"/>
<feature type="compositionally biased region" description="Pro residues" evidence="1">
    <location>
        <begin position="58"/>
        <end position="72"/>
    </location>
</feature>